<organism evidence="1 2">
    <name type="scientific">Collichthys lucidus</name>
    <name type="common">Big head croaker</name>
    <name type="synonym">Sciaena lucida</name>
    <dbReference type="NCBI Taxonomy" id="240159"/>
    <lineage>
        <taxon>Eukaryota</taxon>
        <taxon>Metazoa</taxon>
        <taxon>Chordata</taxon>
        <taxon>Craniata</taxon>
        <taxon>Vertebrata</taxon>
        <taxon>Euteleostomi</taxon>
        <taxon>Actinopterygii</taxon>
        <taxon>Neopterygii</taxon>
        <taxon>Teleostei</taxon>
        <taxon>Neoteleostei</taxon>
        <taxon>Acanthomorphata</taxon>
        <taxon>Eupercaria</taxon>
        <taxon>Sciaenidae</taxon>
        <taxon>Collichthys</taxon>
    </lineage>
</organism>
<dbReference type="Proteomes" id="UP000298787">
    <property type="component" value="Chromosome 8"/>
</dbReference>
<dbReference type="EMBL" id="CM014085">
    <property type="protein sequence ID" value="TKS75214.1"/>
    <property type="molecule type" value="Genomic_DNA"/>
</dbReference>
<reference evidence="1 2" key="1">
    <citation type="submission" date="2019-01" db="EMBL/GenBank/DDBJ databases">
        <title>Genome Assembly of Collichthys lucidus.</title>
        <authorList>
            <person name="Cai M."/>
            <person name="Xiao S."/>
        </authorList>
    </citation>
    <scope>NUCLEOTIDE SEQUENCE [LARGE SCALE GENOMIC DNA]</scope>
    <source>
        <strain evidence="1">JT15FE1705JMU</strain>
        <tissue evidence="1">Muscle</tissue>
    </source>
</reference>
<protein>
    <submittedName>
        <fullName evidence="1">Uncharacterized protein</fullName>
    </submittedName>
</protein>
<keyword evidence="2" id="KW-1185">Reference proteome</keyword>
<proteinExistence type="predicted"/>
<evidence type="ECO:0000313" key="2">
    <source>
        <dbReference type="Proteomes" id="UP000298787"/>
    </source>
</evidence>
<gene>
    <name evidence="1" type="ORF">D9C73_009298</name>
</gene>
<dbReference type="AlphaFoldDB" id="A0A4U5UK53"/>
<sequence>MDCFSSADPDAMKATLLYDFNNDKDDLWYRTTQPVPSSPVSSPSGLALPVYHVLHDRTVYAMCDGLSDGVRVVMEAMVGAVGKSVDIFRSDCPTPAEGESPPLLTHLLIRLTWD</sequence>
<name>A0A4U5UK53_COLLU</name>
<evidence type="ECO:0000313" key="1">
    <source>
        <dbReference type="EMBL" id="TKS75214.1"/>
    </source>
</evidence>
<accession>A0A4U5UK53</accession>